<dbReference type="AlphaFoldDB" id="A0AAD5RAZ9"/>
<keyword evidence="2" id="KW-1185">Reference proteome</keyword>
<gene>
    <name evidence="1" type="ORF">KIN20_033762</name>
</gene>
<organism evidence="1 2">
    <name type="scientific">Parelaphostrongylus tenuis</name>
    <name type="common">Meningeal worm</name>
    <dbReference type="NCBI Taxonomy" id="148309"/>
    <lineage>
        <taxon>Eukaryota</taxon>
        <taxon>Metazoa</taxon>
        <taxon>Ecdysozoa</taxon>
        <taxon>Nematoda</taxon>
        <taxon>Chromadorea</taxon>
        <taxon>Rhabditida</taxon>
        <taxon>Rhabditina</taxon>
        <taxon>Rhabditomorpha</taxon>
        <taxon>Strongyloidea</taxon>
        <taxon>Metastrongylidae</taxon>
        <taxon>Parelaphostrongylus</taxon>
    </lineage>
</organism>
<protein>
    <submittedName>
        <fullName evidence="1">Uncharacterized protein</fullName>
    </submittedName>
</protein>
<accession>A0AAD5RAZ9</accession>
<comment type="caution">
    <text evidence="1">The sequence shown here is derived from an EMBL/GenBank/DDBJ whole genome shotgun (WGS) entry which is preliminary data.</text>
</comment>
<dbReference type="EMBL" id="JAHQIW010007038">
    <property type="protein sequence ID" value="KAJ1371759.1"/>
    <property type="molecule type" value="Genomic_DNA"/>
</dbReference>
<proteinExistence type="predicted"/>
<name>A0AAD5RAZ9_PARTN</name>
<evidence type="ECO:0000313" key="1">
    <source>
        <dbReference type="EMBL" id="KAJ1371759.1"/>
    </source>
</evidence>
<dbReference type="Proteomes" id="UP001196413">
    <property type="component" value="Unassembled WGS sequence"/>
</dbReference>
<sequence length="56" mass="6011">MDDLKPVHVAVGVAITDSFQMSREIQTLTTAILATYTAHTHKSGLVVTLAEKSVIT</sequence>
<reference evidence="1" key="1">
    <citation type="submission" date="2021-06" db="EMBL/GenBank/DDBJ databases">
        <title>Parelaphostrongylus tenuis whole genome reference sequence.</title>
        <authorList>
            <person name="Garwood T.J."/>
            <person name="Larsen P.A."/>
            <person name="Fountain-Jones N.M."/>
            <person name="Garbe J.R."/>
            <person name="Macchietto M.G."/>
            <person name="Kania S.A."/>
            <person name="Gerhold R.W."/>
            <person name="Richards J.E."/>
            <person name="Wolf T.M."/>
        </authorList>
    </citation>
    <scope>NUCLEOTIDE SEQUENCE</scope>
    <source>
        <strain evidence="1">MNPRO001-30</strain>
        <tissue evidence="1">Meninges</tissue>
    </source>
</reference>
<evidence type="ECO:0000313" key="2">
    <source>
        <dbReference type="Proteomes" id="UP001196413"/>
    </source>
</evidence>